<evidence type="ECO:0000256" key="1">
    <source>
        <dbReference type="SAM" id="Coils"/>
    </source>
</evidence>
<feature type="compositionally biased region" description="Basic residues" evidence="2">
    <location>
        <begin position="130"/>
        <end position="139"/>
    </location>
</feature>
<dbReference type="Proteomes" id="UP001172457">
    <property type="component" value="Chromosome 1"/>
</dbReference>
<dbReference type="EMBL" id="JARYMX010000001">
    <property type="protein sequence ID" value="KAJ9566334.1"/>
    <property type="molecule type" value="Genomic_DNA"/>
</dbReference>
<dbReference type="PANTHER" id="PTHR35493:SF1">
    <property type="entry name" value="STRUCTURAL MAINTENANCE OF CHROMOSOMES PROTEIN"/>
    <property type="match status" value="1"/>
</dbReference>
<comment type="caution">
    <text evidence="3">The sequence shown here is derived from an EMBL/GenBank/DDBJ whole genome shotgun (WGS) entry which is preliminary data.</text>
</comment>
<dbReference type="PANTHER" id="PTHR35493">
    <property type="entry name" value="STRUCTURAL MAINTENANCE OF CHROMOSOMES PROTEIN"/>
    <property type="match status" value="1"/>
</dbReference>
<gene>
    <name evidence="3" type="ORF">OSB04_002300</name>
</gene>
<reference evidence="3" key="1">
    <citation type="submission" date="2023-03" db="EMBL/GenBank/DDBJ databases">
        <title>Chromosome-scale reference genome and RAD-based genetic map of yellow starthistle (Centaurea solstitialis) reveal putative structural variation and QTLs associated with invader traits.</title>
        <authorList>
            <person name="Reatini B."/>
            <person name="Cang F.A."/>
            <person name="Jiang Q."/>
            <person name="Mckibben M.T.W."/>
            <person name="Barker M.S."/>
            <person name="Rieseberg L.H."/>
            <person name="Dlugosch K.M."/>
        </authorList>
    </citation>
    <scope>NUCLEOTIDE SEQUENCE</scope>
    <source>
        <strain evidence="3">CAN-66</strain>
        <tissue evidence="3">Leaf</tissue>
    </source>
</reference>
<feature type="region of interest" description="Disordered" evidence="2">
    <location>
        <begin position="1"/>
        <end position="28"/>
    </location>
</feature>
<feature type="coiled-coil region" evidence="1">
    <location>
        <begin position="154"/>
        <end position="237"/>
    </location>
</feature>
<keyword evidence="1" id="KW-0175">Coiled coil</keyword>
<sequence>MSRSSSRYTCFNNNRSSTQSDPSSSTNLTKIHLNHHHQSSSSSSDYYALAKPKSTKNDQNLTAMVNKFMEKKSKTARGDFVVPAFVADDLKKNNSTITSRRGGTTAAFEGLHKKLFGGGNKGKGEESEGKKKKKKKKKALPNAARTLAMVLTSERELLTQNKDQEKEIADLKLMLDEKNREVDKLKDLCLKQREEIKALKSAILFPDVMNTQLQGLLEKQGSELKQAKQVIPTLQQQVTSLTGQLQCLAEDLAEVKADKYAVSGCYDGLMSSPRTPTYEQEEAINSLEFSSGDLTTTPGSPDDMFLNDLNPCLTPYAKSKSKEFEAIEYHENSSYNNTRFNEIGFGRKLSKSSTDHHHVNSGKILGRAGRRSDENKYTYGKYMHY</sequence>
<evidence type="ECO:0000313" key="4">
    <source>
        <dbReference type="Proteomes" id="UP001172457"/>
    </source>
</evidence>
<feature type="region of interest" description="Disordered" evidence="2">
    <location>
        <begin position="114"/>
        <end position="140"/>
    </location>
</feature>
<proteinExistence type="predicted"/>
<name>A0AA38TUG6_9ASTR</name>
<keyword evidence="4" id="KW-1185">Reference proteome</keyword>
<evidence type="ECO:0000313" key="3">
    <source>
        <dbReference type="EMBL" id="KAJ9566334.1"/>
    </source>
</evidence>
<protein>
    <submittedName>
        <fullName evidence="3">Uncharacterized protein</fullName>
    </submittedName>
</protein>
<feature type="compositionally biased region" description="Low complexity" evidence="2">
    <location>
        <begin position="16"/>
        <end position="25"/>
    </location>
</feature>
<dbReference type="AlphaFoldDB" id="A0AA38TUG6"/>
<accession>A0AA38TUG6</accession>
<organism evidence="3 4">
    <name type="scientific">Centaurea solstitialis</name>
    <name type="common">yellow star-thistle</name>
    <dbReference type="NCBI Taxonomy" id="347529"/>
    <lineage>
        <taxon>Eukaryota</taxon>
        <taxon>Viridiplantae</taxon>
        <taxon>Streptophyta</taxon>
        <taxon>Embryophyta</taxon>
        <taxon>Tracheophyta</taxon>
        <taxon>Spermatophyta</taxon>
        <taxon>Magnoliopsida</taxon>
        <taxon>eudicotyledons</taxon>
        <taxon>Gunneridae</taxon>
        <taxon>Pentapetalae</taxon>
        <taxon>asterids</taxon>
        <taxon>campanulids</taxon>
        <taxon>Asterales</taxon>
        <taxon>Asteraceae</taxon>
        <taxon>Carduoideae</taxon>
        <taxon>Cardueae</taxon>
        <taxon>Centaureinae</taxon>
        <taxon>Centaurea</taxon>
    </lineage>
</organism>
<feature type="compositionally biased region" description="Polar residues" evidence="2">
    <location>
        <begin position="1"/>
        <end position="15"/>
    </location>
</feature>
<evidence type="ECO:0000256" key="2">
    <source>
        <dbReference type="SAM" id="MobiDB-lite"/>
    </source>
</evidence>